<feature type="compositionally biased region" description="Polar residues" evidence="1">
    <location>
        <begin position="35"/>
        <end position="45"/>
    </location>
</feature>
<name>A0A7E4ZX17_PANRE</name>
<feature type="region of interest" description="Disordered" evidence="1">
    <location>
        <begin position="78"/>
        <end position="134"/>
    </location>
</feature>
<dbReference type="AlphaFoldDB" id="A0A7E4ZX17"/>
<dbReference type="WBParaSite" id="Pan_g22780.t1">
    <property type="protein sequence ID" value="Pan_g22780.t1"/>
    <property type="gene ID" value="Pan_g22780"/>
</dbReference>
<dbReference type="Proteomes" id="UP000492821">
    <property type="component" value="Unassembled WGS sequence"/>
</dbReference>
<evidence type="ECO:0000313" key="2">
    <source>
        <dbReference type="Proteomes" id="UP000492821"/>
    </source>
</evidence>
<feature type="compositionally biased region" description="Low complexity" evidence="1">
    <location>
        <begin position="122"/>
        <end position="134"/>
    </location>
</feature>
<accession>A0A7E4ZX17</accession>
<evidence type="ECO:0000313" key="3">
    <source>
        <dbReference type="WBParaSite" id="Pan_g22780.t1"/>
    </source>
</evidence>
<sequence length="134" mass="14908">MVPELIAEVDSIILPRFKVSYDRNRMKQIHAACNPDNQNRRNSIGNHHRSDRRQQNRSASASTIAVAINIATTAKLNAVPHPSPTAAPRTLMLQRLSPRSTLPEHVHPQRIVASTRKPKSSPPSRTSTTNSKHT</sequence>
<reference evidence="3" key="2">
    <citation type="submission" date="2020-10" db="UniProtKB">
        <authorList>
            <consortium name="WormBaseParasite"/>
        </authorList>
    </citation>
    <scope>IDENTIFICATION</scope>
</reference>
<feature type="region of interest" description="Disordered" evidence="1">
    <location>
        <begin position="33"/>
        <end position="61"/>
    </location>
</feature>
<keyword evidence="2" id="KW-1185">Reference proteome</keyword>
<organism evidence="2 3">
    <name type="scientific">Panagrellus redivivus</name>
    <name type="common">Microworm</name>
    <dbReference type="NCBI Taxonomy" id="6233"/>
    <lineage>
        <taxon>Eukaryota</taxon>
        <taxon>Metazoa</taxon>
        <taxon>Ecdysozoa</taxon>
        <taxon>Nematoda</taxon>
        <taxon>Chromadorea</taxon>
        <taxon>Rhabditida</taxon>
        <taxon>Tylenchina</taxon>
        <taxon>Panagrolaimomorpha</taxon>
        <taxon>Panagrolaimoidea</taxon>
        <taxon>Panagrolaimidae</taxon>
        <taxon>Panagrellus</taxon>
    </lineage>
</organism>
<protein>
    <submittedName>
        <fullName evidence="3">Uncharacterized protein</fullName>
    </submittedName>
</protein>
<evidence type="ECO:0000256" key="1">
    <source>
        <dbReference type="SAM" id="MobiDB-lite"/>
    </source>
</evidence>
<reference evidence="2" key="1">
    <citation type="journal article" date="2013" name="Genetics">
        <title>The draft genome and transcriptome of Panagrellus redivivus are shaped by the harsh demands of a free-living lifestyle.</title>
        <authorList>
            <person name="Srinivasan J."/>
            <person name="Dillman A.R."/>
            <person name="Macchietto M.G."/>
            <person name="Heikkinen L."/>
            <person name="Lakso M."/>
            <person name="Fracchia K.M."/>
            <person name="Antoshechkin I."/>
            <person name="Mortazavi A."/>
            <person name="Wong G."/>
            <person name="Sternberg P.W."/>
        </authorList>
    </citation>
    <scope>NUCLEOTIDE SEQUENCE [LARGE SCALE GENOMIC DNA]</scope>
    <source>
        <strain evidence="2">MT8872</strain>
    </source>
</reference>
<proteinExistence type="predicted"/>